<sequence length="106" mass="12184">MAGKSNKLWKGIMIGAAIGAAMSLLDQETRKMLRAKNKLEYFLKDLVNMAENVNQHVHKCRQSLEQLSEDISFIAEKIKEINEKTPEVIGFVKETFMRRKDDDSQL</sequence>
<keyword evidence="3" id="KW-1185">Reference proteome</keyword>
<reference evidence="2 3" key="1">
    <citation type="submission" date="2020-07" db="EMBL/GenBank/DDBJ databases">
        <title>Genomic Encyclopedia of Type Strains, Phase IV (KMG-IV): sequencing the most valuable type-strain genomes for metagenomic binning, comparative biology and taxonomic classification.</title>
        <authorList>
            <person name="Goeker M."/>
        </authorList>
    </citation>
    <scope>NUCLEOTIDE SEQUENCE [LARGE SCALE GENOMIC DNA]</scope>
    <source>
        <strain evidence="2 3">DSM 25220</strain>
    </source>
</reference>
<organism evidence="2 3">
    <name type="scientific">[Anoxybacillus] calidus</name>
    <dbReference type="NCBI Taxonomy" id="575178"/>
    <lineage>
        <taxon>Bacteria</taxon>
        <taxon>Bacillati</taxon>
        <taxon>Bacillota</taxon>
        <taxon>Bacilli</taxon>
        <taxon>Bacillales</taxon>
        <taxon>Anoxybacillaceae</taxon>
        <taxon>Paranoxybacillus</taxon>
    </lineage>
</organism>
<comment type="caution">
    <text evidence="2">The sequence shown here is derived from an EMBL/GenBank/DDBJ whole genome shotgun (WGS) entry which is preliminary data.</text>
</comment>
<proteinExistence type="predicted"/>
<dbReference type="Proteomes" id="UP000580891">
    <property type="component" value="Unassembled WGS sequence"/>
</dbReference>
<evidence type="ECO:0000313" key="2">
    <source>
        <dbReference type="EMBL" id="MBA2872549.1"/>
    </source>
</evidence>
<keyword evidence="1" id="KW-0175">Coiled coil</keyword>
<accession>A0A7V9Z1V1</accession>
<dbReference type="AlphaFoldDB" id="A0A7V9Z1V1"/>
<feature type="coiled-coil region" evidence="1">
    <location>
        <begin position="50"/>
        <end position="84"/>
    </location>
</feature>
<dbReference type="EMBL" id="JACDUU010000007">
    <property type="protein sequence ID" value="MBA2872549.1"/>
    <property type="molecule type" value="Genomic_DNA"/>
</dbReference>
<name>A0A7V9Z1V1_9BACL</name>
<evidence type="ECO:0000313" key="3">
    <source>
        <dbReference type="Proteomes" id="UP000580891"/>
    </source>
</evidence>
<evidence type="ECO:0000256" key="1">
    <source>
        <dbReference type="SAM" id="Coils"/>
    </source>
</evidence>
<dbReference type="RefSeq" id="WP_181538311.1">
    <property type="nucleotide sequence ID" value="NZ_JACDUU010000007.1"/>
</dbReference>
<gene>
    <name evidence="2" type="ORF">HNQ85_002860</name>
</gene>
<protein>
    <submittedName>
        <fullName evidence="2">Gas vesicle protein</fullName>
    </submittedName>
</protein>